<gene>
    <name evidence="1" type="ORF">JCM19239_4167</name>
</gene>
<reference evidence="2" key="2">
    <citation type="submission" date="2014-09" db="EMBL/GenBank/DDBJ databases">
        <authorList>
            <consortium name="NBRP consortium"/>
            <person name="Sawabe T."/>
            <person name="Meirelles P."/>
            <person name="Nakanishi M."/>
            <person name="Sayaka M."/>
            <person name="Hattori M."/>
            <person name="Ohkuma M."/>
        </authorList>
    </citation>
    <scope>NUCLEOTIDE SEQUENCE [LARGE SCALE GENOMIC DNA]</scope>
    <source>
        <strain evidence="2">JCM 19239</strain>
    </source>
</reference>
<protein>
    <submittedName>
        <fullName evidence="1">Uncharacterized protein</fullName>
    </submittedName>
</protein>
<reference evidence="2" key="1">
    <citation type="submission" date="2014-09" db="EMBL/GenBank/DDBJ databases">
        <title>Vibrio variabilis JCM 19239. (C206) whole genome shotgun sequence.</title>
        <authorList>
            <person name="Sawabe T."/>
            <person name="Meirelles P."/>
            <person name="Nakanishi M."/>
            <person name="Sayaka M."/>
            <person name="Hattori M."/>
            <person name="Ohkuma M."/>
        </authorList>
    </citation>
    <scope>NUCLEOTIDE SEQUENCE [LARGE SCALE GENOMIC DNA]</scope>
    <source>
        <strain evidence="2">JCM 19239</strain>
    </source>
</reference>
<organism evidence="1 2">
    <name type="scientific">Vibrio variabilis</name>
    <dbReference type="NCBI Taxonomy" id="990271"/>
    <lineage>
        <taxon>Bacteria</taxon>
        <taxon>Pseudomonadati</taxon>
        <taxon>Pseudomonadota</taxon>
        <taxon>Gammaproteobacteria</taxon>
        <taxon>Vibrionales</taxon>
        <taxon>Vibrionaceae</taxon>
        <taxon>Vibrio</taxon>
    </lineage>
</organism>
<dbReference type="Proteomes" id="UP000029223">
    <property type="component" value="Unassembled WGS sequence"/>
</dbReference>
<accession>A0ABQ0JRT9</accession>
<keyword evidence="2" id="KW-1185">Reference proteome</keyword>
<proteinExistence type="predicted"/>
<evidence type="ECO:0000313" key="1">
    <source>
        <dbReference type="EMBL" id="GAL31070.1"/>
    </source>
</evidence>
<dbReference type="EMBL" id="BBMS01000129">
    <property type="protein sequence ID" value="GAL31070.1"/>
    <property type="molecule type" value="Genomic_DNA"/>
</dbReference>
<sequence length="37" mass="4355">MTERAHWRVMLMPWLSYIGENAILSSRVKSQTKYAIS</sequence>
<evidence type="ECO:0000313" key="2">
    <source>
        <dbReference type="Proteomes" id="UP000029223"/>
    </source>
</evidence>
<name>A0ABQ0JRT9_9VIBR</name>
<comment type="caution">
    <text evidence="1">The sequence shown here is derived from an EMBL/GenBank/DDBJ whole genome shotgun (WGS) entry which is preliminary data.</text>
</comment>